<gene>
    <name evidence="8" type="ORF">HUK45_04900</name>
</gene>
<dbReference type="SUPFAM" id="SSF56349">
    <property type="entry name" value="DNA breaking-rejoining enzymes"/>
    <property type="match status" value="1"/>
</dbReference>
<evidence type="ECO:0000259" key="7">
    <source>
        <dbReference type="PROSITE" id="PS51900"/>
    </source>
</evidence>
<evidence type="ECO:0000256" key="2">
    <source>
        <dbReference type="ARBA" id="ARBA00022908"/>
    </source>
</evidence>
<dbReference type="Gene3D" id="1.10.150.130">
    <property type="match status" value="1"/>
</dbReference>
<dbReference type="Pfam" id="PF14657">
    <property type="entry name" value="Arm-DNA-bind_4"/>
    <property type="match status" value="1"/>
</dbReference>
<dbReference type="Proteomes" id="UP000645007">
    <property type="component" value="Unassembled WGS sequence"/>
</dbReference>
<keyword evidence="3 5" id="KW-0238">DNA-binding</keyword>
<evidence type="ECO:0000256" key="1">
    <source>
        <dbReference type="ARBA" id="ARBA00008857"/>
    </source>
</evidence>
<reference evidence="8 9" key="1">
    <citation type="submission" date="2020-06" db="EMBL/GenBank/DDBJ databases">
        <title>Limosilactobacillus sp. nov.</title>
        <authorList>
            <person name="Ksiezarek M."/>
            <person name="Goncalves Ribeiro T."/>
            <person name="Rocha J."/>
            <person name="Grosso F."/>
            <person name="Peixe L."/>
        </authorList>
    </citation>
    <scope>NUCLEOTIDE SEQUENCE [LARGE SCALE GENOMIC DNA]</scope>
    <source>
        <strain evidence="9">c9Ua_26_M</strain>
    </source>
</reference>
<sequence length="364" mass="42371">MATYFKRGKTWSTKVRWYDSDGKRHSKSKSGFSTKILAKQWAVDQESKLNKGVQIAKEISLVDYYNNWVNTYKKDKLSAITLDRYKYTGEALEDFFHDDKIKSITRVKYQEFINQYGSTHAPTTVKKVNSIIRACVKSAILDDYLYKDFTQRVELTANKDKVVKVDYLNLKEIHQLLTAATDKIEHRPGFTSRFMIVTAIYTGMRLAEIQALTWNDIDWLHQTININKSWDMKTHDFKPTKTESSNRKIKVNPELLHYLKILQDNRQSNLVFINQYKSIPTSNAVNKTLRSLLESLNIDRRNFHFHSLRHSHVALLLANGIDLYAISKRLGHSNISITANTYAYLIDEYQSKTDKQIITALSRI</sequence>
<dbReference type="EMBL" id="JABUXR010000007">
    <property type="protein sequence ID" value="MBD8085587.1"/>
    <property type="molecule type" value="Genomic_DNA"/>
</dbReference>
<name>A0ABR8ZK33_9LACO</name>
<feature type="domain" description="Core-binding (CB)" evidence="7">
    <location>
        <begin position="59"/>
        <end position="140"/>
    </location>
</feature>
<accession>A0ABR8ZK33</accession>
<keyword evidence="2" id="KW-0229">DNA integration</keyword>
<dbReference type="PANTHER" id="PTHR30349">
    <property type="entry name" value="PHAGE INTEGRASE-RELATED"/>
    <property type="match status" value="1"/>
</dbReference>
<dbReference type="PANTHER" id="PTHR30349:SF64">
    <property type="entry name" value="PROPHAGE INTEGRASE INTD-RELATED"/>
    <property type="match status" value="1"/>
</dbReference>
<dbReference type="InterPro" id="IPR010998">
    <property type="entry name" value="Integrase_recombinase_N"/>
</dbReference>
<organism evidence="8 9">
    <name type="scientific">Limosilactobacillus urinaemulieris</name>
    <dbReference type="NCBI Taxonomy" id="2742600"/>
    <lineage>
        <taxon>Bacteria</taxon>
        <taxon>Bacillati</taxon>
        <taxon>Bacillota</taxon>
        <taxon>Bacilli</taxon>
        <taxon>Lactobacillales</taxon>
        <taxon>Lactobacillaceae</taxon>
        <taxon>Limosilactobacillus</taxon>
    </lineage>
</organism>
<dbReference type="RefSeq" id="WP_191911351.1">
    <property type="nucleotide sequence ID" value="NZ_JABUXR010000007.1"/>
</dbReference>
<evidence type="ECO:0000256" key="5">
    <source>
        <dbReference type="PROSITE-ProRule" id="PRU01248"/>
    </source>
</evidence>
<comment type="caution">
    <text evidence="8">The sequence shown here is derived from an EMBL/GenBank/DDBJ whole genome shotgun (WGS) entry which is preliminary data.</text>
</comment>
<dbReference type="CDD" id="cd01189">
    <property type="entry name" value="INT_ICEBs1_C_like"/>
    <property type="match status" value="1"/>
</dbReference>
<dbReference type="InterPro" id="IPR044068">
    <property type="entry name" value="CB"/>
</dbReference>
<dbReference type="InterPro" id="IPR002104">
    <property type="entry name" value="Integrase_catalytic"/>
</dbReference>
<dbReference type="InterPro" id="IPR028259">
    <property type="entry name" value="AP2-like_int_N"/>
</dbReference>
<evidence type="ECO:0000313" key="8">
    <source>
        <dbReference type="EMBL" id="MBD8085587.1"/>
    </source>
</evidence>
<proteinExistence type="inferred from homology"/>
<dbReference type="Pfam" id="PF00589">
    <property type="entry name" value="Phage_integrase"/>
    <property type="match status" value="1"/>
</dbReference>
<dbReference type="InterPro" id="IPR011010">
    <property type="entry name" value="DNA_brk_join_enz"/>
</dbReference>
<evidence type="ECO:0000256" key="3">
    <source>
        <dbReference type="ARBA" id="ARBA00023125"/>
    </source>
</evidence>
<dbReference type="PROSITE" id="PS51900">
    <property type="entry name" value="CB"/>
    <property type="match status" value="1"/>
</dbReference>
<evidence type="ECO:0000313" key="9">
    <source>
        <dbReference type="Proteomes" id="UP000645007"/>
    </source>
</evidence>
<dbReference type="PROSITE" id="PS51898">
    <property type="entry name" value="TYR_RECOMBINASE"/>
    <property type="match status" value="1"/>
</dbReference>
<comment type="similarity">
    <text evidence="1">Belongs to the 'phage' integrase family.</text>
</comment>
<protein>
    <submittedName>
        <fullName evidence="8">Site-specific integrase</fullName>
    </submittedName>
</protein>
<evidence type="ECO:0000259" key="6">
    <source>
        <dbReference type="PROSITE" id="PS51898"/>
    </source>
</evidence>
<dbReference type="Pfam" id="PF14659">
    <property type="entry name" value="Phage_int_SAM_3"/>
    <property type="match status" value="1"/>
</dbReference>
<dbReference type="Gene3D" id="1.10.443.10">
    <property type="entry name" value="Intergrase catalytic core"/>
    <property type="match status" value="1"/>
</dbReference>
<feature type="domain" description="Tyr recombinase" evidence="6">
    <location>
        <begin position="163"/>
        <end position="355"/>
    </location>
</feature>
<dbReference type="InterPro" id="IPR004107">
    <property type="entry name" value="Integrase_SAM-like_N"/>
</dbReference>
<keyword evidence="4" id="KW-0233">DNA recombination</keyword>
<dbReference type="InterPro" id="IPR013762">
    <property type="entry name" value="Integrase-like_cat_sf"/>
</dbReference>
<evidence type="ECO:0000256" key="4">
    <source>
        <dbReference type="ARBA" id="ARBA00023172"/>
    </source>
</evidence>
<dbReference type="InterPro" id="IPR050090">
    <property type="entry name" value="Tyrosine_recombinase_XerCD"/>
</dbReference>
<keyword evidence="9" id="KW-1185">Reference proteome</keyword>